<dbReference type="Proteomes" id="UP001150266">
    <property type="component" value="Unassembled WGS sequence"/>
</dbReference>
<name>A0A9W9A3E5_9AGAR</name>
<reference evidence="3" key="1">
    <citation type="submission" date="2022-08" db="EMBL/GenBank/DDBJ databases">
        <title>A Global Phylogenomic Analysis of the Shiitake Genus Lentinula.</title>
        <authorList>
            <consortium name="DOE Joint Genome Institute"/>
            <person name="Sierra-Patev S."/>
            <person name="Min B."/>
            <person name="Naranjo-Ortiz M."/>
            <person name="Looney B."/>
            <person name="Konkel Z."/>
            <person name="Slot J.C."/>
            <person name="Sakamoto Y."/>
            <person name="Steenwyk J.L."/>
            <person name="Rokas A."/>
            <person name="Carro J."/>
            <person name="Camarero S."/>
            <person name="Ferreira P."/>
            <person name="Molpeceres G."/>
            <person name="Ruiz-Duenas F.J."/>
            <person name="Serrano A."/>
            <person name="Henrissat B."/>
            <person name="Drula E."/>
            <person name="Hughes K.W."/>
            <person name="Mata J.L."/>
            <person name="Ishikawa N.K."/>
            <person name="Vargas-Isla R."/>
            <person name="Ushijima S."/>
            <person name="Smith C.A."/>
            <person name="Ahrendt S."/>
            <person name="Andreopoulos W."/>
            <person name="He G."/>
            <person name="Labutti K."/>
            <person name="Lipzen A."/>
            <person name="Ng V."/>
            <person name="Riley R."/>
            <person name="Sandor L."/>
            <person name="Barry K."/>
            <person name="Martinez A.T."/>
            <person name="Xiao Y."/>
            <person name="Gibbons J.G."/>
            <person name="Terashima K."/>
            <person name="Grigoriev I.V."/>
            <person name="Hibbett D.S."/>
        </authorList>
    </citation>
    <scope>NUCLEOTIDE SEQUENCE</scope>
    <source>
        <strain evidence="3">JLM2183</strain>
    </source>
</reference>
<dbReference type="OrthoDB" id="2228at2759"/>
<dbReference type="SUPFAM" id="SSF56815">
    <property type="entry name" value="Sec1/munc18-like (SM) proteins"/>
    <property type="match status" value="1"/>
</dbReference>
<feature type="region of interest" description="Disordered" evidence="2">
    <location>
        <begin position="562"/>
        <end position="588"/>
    </location>
</feature>
<keyword evidence="4" id="KW-1185">Reference proteome</keyword>
<dbReference type="PANTHER" id="PTHR11679">
    <property type="entry name" value="VESICLE PROTEIN SORTING-ASSOCIATED"/>
    <property type="match status" value="1"/>
</dbReference>
<dbReference type="GO" id="GO:0016192">
    <property type="term" value="P:vesicle-mediated transport"/>
    <property type="evidence" value="ECO:0007669"/>
    <property type="project" value="InterPro"/>
</dbReference>
<dbReference type="InterPro" id="IPR043127">
    <property type="entry name" value="Sec-1-like_dom3a"/>
</dbReference>
<proteinExistence type="inferred from homology"/>
<protein>
    <submittedName>
        <fullName evidence="3">Sec1-like snare protein</fullName>
    </submittedName>
</protein>
<comment type="caution">
    <text evidence="3">The sequence shown here is derived from an EMBL/GenBank/DDBJ whole genome shotgun (WGS) entry which is preliminary data.</text>
</comment>
<organism evidence="3 4">
    <name type="scientific">Lentinula aciculospora</name>
    <dbReference type="NCBI Taxonomy" id="153920"/>
    <lineage>
        <taxon>Eukaryota</taxon>
        <taxon>Fungi</taxon>
        <taxon>Dikarya</taxon>
        <taxon>Basidiomycota</taxon>
        <taxon>Agaricomycotina</taxon>
        <taxon>Agaricomycetes</taxon>
        <taxon>Agaricomycetidae</taxon>
        <taxon>Agaricales</taxon>
        <taxon>Marasmiineae</taxon>
        <taxon>Omphalotaceae</taxon>
        <taxon>Lentinula</taxon>
    </lineage>
</organism>
<dbReference type="Pfam" id="PF00995">
    <property type="entry name" value="Sec1"/>
    <property type="match status" value="1"/>
</dbReference>
<evidence type="ECO:0000313" key="4">
    <source>
        <dbReference type="Proteomes" id="UP001150266"/>
    </source>
</evidence>
<evidence type="ECO:0000313" key="3">
    <source>
        <dbReference type="EMBL" id="KAJ4473587.1"/>
    </source>
</evidence>
<dbReference type="AlphaFoldDB" id="A0A9W9A3E5"/>
<dbReference type="Gene3D" id="3.40.50.2060">
    <property type="match status" value="1"/>
</dbReference>
<dbReference type="InterPro" id="IPR043154">
    <property type="entry name" value="Sec-1-like_dom1"/>
</dbReference>
<dbReference type="EMBL" id="JAOTPV010000017">
    <property type="protein sequence ID" value="KAJ4473587.1"/>
    <property type="molecule type" value="Genomic_DNA"/>
</dbReference>
<gene>
    <name evidence="3" type="ORF">J3R30DRAFT_3780491</name>
</gene>
<sequence>MSSLITTVRNKFLEAIRSVNPPGRWKILVVDEHSQKILGSVLKQFDILEENVTQIESISNYRDPQPGLEAMYLIMPTNQNIDRVIQDFSGTPQYAGAHLFFIEGLSEPLFSRLGSSPAEPHLRTLQELFVNFRAIEAQAFSLESPELFFSIYSPPRNENSYRAARDRLEEDIRFTSKVIANVCITMNENPYIRYYVPATHPPLGPLKPHASTRPPPPSENAGRWRTNLARGDAARAYESVETDYVTKLLAFMVQSNLDEYTKQNANFGKNDTRPRATLIITDRSMDMMAPFIHEFTYQAMANDLLPIENGIKYTYKFQSSIGAYEDKTATLSDADNVWTEVRHMHMREAIDKLMADFNKFLEENAVFKGDNAANLNDMKEMLASLPQYQEQREKFSLHLSMAQECMAIFERDKLPLVANVEQNCATGLTVEGKTPKHLVEEMVPLLDSREVINANKVRIISLYIQFREGVPDEDRRRLYQHARLSLAEQDAVDALTQFGVRISRGPSDKDIKKKLKPKPADDSEYDLSRYKPLIKTVLEDCVHDKLDTTLFPYVKEAPSATPIPTSLRSPPPAGSLRSAKPSWHRAARPNAPIENRPRVILFVAGGMSYSEIREVYQLSTSLNKDIYIGSTHVITPRYFVDDLKVLELGGVGSRAIPNGLAESRGQRPYQEYYDDKYYTKDGPRPQPQPKATAPPSRTTTPKAPRLVPTISHDSSNSGTSSVKEEKKKRKGLFKF</sequence>
<evidence type="ECO:0000256" key="1">
    <source>
        <dbReference type="ARBA" id="ARBA00009884"/>
    </source>
</evidence>
<feature type="region of interest" description="Disordered" evidence="2">
    <location>
        <begin position="676"/>
        <end position="735"/>
    </location>
</feature>
<evidence type="ECO:0000256" key="2">
    <source>
        <dbReference type="SAM" id="MobiDB-lite"/>
    </source>
</evidence>
<dbReference type="InterPro" id="IPR027482">
    <property type="entry name" value="Sec1-like_dom2"/>
</dbReference>
<comment type="similarity">
    <text evidence="1">Belongs to the STXBP/unc-18/SEC1 family.</text>
</comment>
<dbReference type="Gene3D" id="3.90.830.10">
    <property type="entry name" value="Syntaxin Binding Protein 1, Chain A, domain 2"/>
    <property type="match status" value="1"/>
</dbReference>
<accession>A0A9W9A3E5</accession>
<dbReference type="InterPro" id="IPR036045">
    <property type="entry name" value="Sec1-like_sf"/>
</dbReference>
<feature type="compositionally biased region" description="Polar residues" evidence="2">
    <location>
        <begin position="711"/>
        <end position="721"/>
    </location>
</feature>
<dbReference type="PIRSF" id="PIRSF005715">
    <property type="entry name" value="VPS45_Sec1"/>
    <property type="match status" value="1"/>
</dbReference>
<dbReference type="InterPro" id="IPR001619">
    <property type="entry name" value="Sec1-like"/>
</dbReference>
<feature type="compositionally biased region" description="Basic residues" evidence="2">
    <location>
        <begin position="726"/>
        <end position="735"/>
    </location>
</feature>
<feature type="region of interest" description="Disordered" evidence="2">
    <location>
        <begin position="205"/>
        <end position="224"/>
    </location>
</feature>
<dbReference type="Gene3D" id="3.40.50.1910">
    <property type="match status" value="2"/>
</dbReference>
<dbReference type="Gene3D" id="1.25.40.60">
    <property type="match status" value="1"/>
</dbReference>